<gene>
    <name evidence="5" type="ORF">GCM10010305_41450</name>
</gene>
<keyword evidence="2" id="KW-0808">Transferase</keyword>
<dbReference type="SUPFAM" id="SSF56214">
    <property type="entry name" value="4'-phosphopantetheinyl transferase"/>
    <property type="match status" value="2"/>
</dbReference>
<dbReference type="Gene3D" id="3.90.470.20">
    <property type="entry name" value="4'-phosphopantetheinyl transferase domain"/>
    <property type="match status" value="2"/>
</dbReference>
<dbReference type="GO" id="GO:0000287">
    <property type="term" value="F:magnesium ion binding"/>
    <property type="evidence" value="ECO:0007669"/>
    <property type="project" value="InterPro"/>
</dbReference>
<evidence type="ECO:0000259" key="4">
    <source>
        <dbReference type="Pfam" id="PF01648"/>
    </source>
</evidence>
<feature type="region of interest" description="Disordered" evidence="3">
    <location>
        <begin position="1"/>
        <end position="33"/>
    </location>
</feature>
<dbReference type="AlphaFoldDB" id="A0A918T5W4"/>
<comment type="similarity">
    <text evidence="1">Belongs to the P-Pant transferase superfamily. Gsp/Sfp/HetI/AcpT family.</text>
</comment>
<feature type="domain" description="4'-phosphopantetheinyl transferase" evidence="4">
    <location>
        <begin position="140"/>
        <end position="200"/>
    </location>
</feature>
<dbReference type="GO" id="GO:0005829">
    <property type="term" value="C:cytosol"/>
    <property type="evidence" value="ECO:0007669"/>
    <property type="project" value="TreeGrafter"/>
</dbReference>
<dbReference type="InterPro" id="IPR050559">
    <property type="entry name" value="P-Pant_transferase_sf"/>
</dbReference>
<evidence type="ECO:0000256" key="2">
    <source>
        <dbReference type="ARBA" id="ARBA00022679"/>
    </source>
</evidence>
<comment type="caution">
    <text evidence="5">The sequence shown here is derived from an EMBL/GenBank/DDBJ whole genome shotgun (WGS) entry which is preliminary data.</text>
</comment>
<dbReference type="PANTHER" id="PTHR12215">
    <property type="entry name" value="PHOSPHOPANTETHEINE TRANSFERASE"/>
    <property type="match status" value="1"/>
</dbReference>
<reference evidence="5" key="2">
    <citation type="submission" date="2020-09" db="EMBL/GenBank/DDBJ databases">
        <authorList>
            <person name="Sun Q."/>
            <person name="Ohkuma M."/>
        </authorList>
    </citation>
    <scope>NUCLEOTIDE SEQUENCE</scope>
    <source>
        <strain evidence="5">JCM 4518</strain>
    </source>
</reference>
<keyword evidence="6" id="KW-1185">Reference proteome</keyword>
<dbReference type="EMBL" id="BMUL01000010">
    <property type="protein sequence ID" value="GHA93391.1"/>
    <property type="molecule type" value="Genomic_DNA"/>
</dbReference>
<evidence type="ECO:0000256" key="1">
    <source>
        <dbReference type="ARBA" id="ARBA00010990"/>
    </source>
</evidence>
<protein>
    <recommendedName>
        <fullName evidence="4">4'-phosphopantetheinyl transferase domain-containing protein</fullName>
    </recommendedName>
</protein>
<dbReference type="PANTHER" id="PTHR12215:SF10">
    <property type="entry name" value="L-AMINOADIPATE-SEMIALDEHYDE DEHYDROGENASE-PHOSPHOPANTETHEINYL TRANSFERASE"/>
    <property type="match status" value="1"/>
</dbReference>
<organism evidence="5 6">
    <name type="scientific">Streptomyces termitum</name>
    <dbReference type="NCBI Taxonomy" id="67368"/>
    <lineage>
        <taxon>Bacteria</taxon>
        <taxon>Bacillati</taxon>
        <taxon>Actinomycetota</taxon>
        <taxon>Actinomycetes</taxon>
        <taxon>Kitasatosporales</taxon>
        <taxon>Streptomycetaceae</taxon>
        <taxon>Streptomyces</taxon>
    </lineage>
</organism>
<dbReference type="InterPro" id="IPR008278">
    <property type="entry name" value="4-PPantetheinyl_Trfase_dom"/>
</dbReference>
<proteinExistence type="inferred from homology"/>
<reference evidence="5" key="1">
    <citation type="journal article" date="2014" name="Int. J. Syst. Evol. Microbiol.">
        <title>Complete genome sequence of Corynebacterium casei LMG S-19264T (=DSM 44701T), isolated from a smear-ripened cheese.</title>
        <authorList>
            <consortium name="US DOE Joint Genome Institute (JGI-PGF)"/>
            <person name="Walter F."/>
            <person name="Albersmeier A."/>
            <person name="Kalinowski J."/>
            <person name="Ruckert C."/>
        </authorList>
    </citation>
    <scope>NUCLEOTIDE SEQUENCE</scope>
    <source>
        <strain evidence="5">JCM 4518</strain>
    </source>
</reference>
<sequence>MTGVITEGPGDPTPAPTAPPTGPGPAGPDPVDVDLWQLRVDHLTEGELDPSELDEEERGRLGTPLAVADRLRYGIGHVALRRLLAPRLGVPPAALTYRREPCPGCGALHGRPAVATPSGAPHFSLSHSGDVVLIGFAARSVGVDVESLPKEGTVRDVTPALHPLEQAEIAAAGHTPEAFARIWCRKEAYLKGVGIGVARSLAKDYLGESEPAALPAGWSVRSVGTAAGHAAAVAVAGPLGRVRTSWLPASFVTAEATPAPS</sequence>
<evidence type="ECO:0000256" key="3">
    <source>
        <dbReference type="SAM" id="MobiDB-lite"/>
    </source>
</evidence>
<feature type="compositionally biased region" description="Pro residues" evidence="3">
    <location>
        <begin position="11"/>
        <end position="28"/>
    </location>
</feature>
<dbReference type="GO" id="GO:0008897">
    <property type="term" value="F:holo-[acyl-carrier-protein] synthase activity"/>
    <property type="evidence" value="ECO:0007669"/>
    <property type="project" value="InterPro"/>
</dbReference>
<dbReference type="Pfam" id="PF01648">
    <property type="entry name" value="ACPS"/>
    <property type="match status" value="1"/>
</dbReference>
<evidence type="ECO:0000313" key="5">
    <source>
        <dbReference type="EMBL" id="GHA93391.1"/>
    </source>
</evidence>
<evidence type="ECO:0000313" key="6">
    <source>
        <dbReference type="Proteomes" id="UP000644020"/>
    </source>
</evidence>
<dbReference type="GO" id="GO:0019878">
    <property type="term" value="P:lysine biosynthetic process via aminoadipic acid"/>
    <property type="evidence" value="ECO:0007669"/>
    <property type="project" value="TreeGrafter"/>
</dbReference>
<dbReference type="Proteomes" id="UP000644020">
    <property type="component" value="Unassembled WGS sequence"/>
</dbReference>
<accession>A0A918T5W4</accession>
<dbReference type="InterPro" id="IPR037143">
    <property type="entry name" value="4-PPantetheinyl_Trfase_dom_sf"/>
</dbReference>
<name>A0A918T5W4_9ACTN</name>